<dbReference type="Gene3D" id="3.30.70.270">
    <property type="match status" value="1"/>
</dbReference>
<organism evidence="4 5">
    <name type="scientific">Vibrio aquaticus</name>
    <dbReference type="NCBI Taxonomy" id="2496559"/>
    <lineage>
        <taxon>Bacteria</taxon>
        <taxon>Pseudomonadati</taxon>
        <taxon>Pseudomonadota</taxon>
        <taxon>Gammaproteobacteria</taxon>
        <taxon>Vibrionales</taxon>
        <taxon>Vibrionaceae</taxon>
        <taxon>Vibrio</taxon>
    </lineage>
</organism>
<evidence type="ECO:0000256" key="1">
    <source>
        <dbReference type="ARBA" id="ARBA00001946"/>
    </source>
</evidence>
<evidence type="ECO:0000313" key="5">
    <source>
        <dbReference type="Proteomes" id="UP000268973"/>
    </source>
</evidence>
<dbReference type="Proteomes" id="UP000268973">
    <property type="component" value="Unassembled WGS sequence"/>
</dbReference>
<comment type="cofactor">
    <cofactor evidence="1">
        <name>Mg(2+)</name>
        <dbReference type="ChEBI" id="CHEBI:18420"/>
    </cofactor>
</comment>
<dbReference type="OrthoDB" id="9805474at2"/>
<dbReference type="RefSeq" id="WP_126572703.1">
    <property type="nucleotide sequence ID" value="NZ_RXZH01000001.1"/>
</dbReference>
<dbReference type="InterPro" id="IPR029016">
    <property type="entry name" value="GAF-like_dom_sf"/>
</dbReference>
<dbReference type="Gene3D" id="1.25.40.10">
    <property type="entry name" value="Tetratricopeptide repeat domain"/>
    <property type="match status" value="2"/>
</dbReference>
<dbReference type="PROSITE" id="PS50887">
    <property type="entry name" value="GGDEF"/>
    <property type="match status" value="1"/>
</dbReference>
<dbReference type="SUPFAM" id="SSF48452">
    <property type="entry name" value="TPR-like"/>
    <property type="match status" value="1"/>
</dbReference>
<dbReference type="SMART" id="SM00065">
    <property type="entry name" value="GAF"/>
    <property type="match status" value="1"/>
</dbReference>
<dbReference type="InterPro" id="IPR043128">
    <property type="entry name" value="Rev_trsase/Diguanyl_cyclase"/>
</dbReference>
<dbReference type="SMART" id="SM00267">
    <property type="entry name" value="GGDEF"/>
    <property type="match status" value="1"/>
</dbReference>
<dbReference type="EMBL" id="RXZH01000001">
    <property type="protein sequence ID" value="RTZ17953.1"/>
    <property type="molecule type" value="Genomic_DNA"/>
</dbReference>
<accession>A0A432D1Y1</accession>
<dbReference type="SUPFAM" id="SSF55781">
    <property type="entry name" value="GAF domain-like"/>
    <property type="match status" value="1"/>
</dbReference>
<dbReference type="Pfam" id="PF13181">
    <property type="entry name" value="TPR_8"/>
    <property type="match status" value="1"/>
</dbReference>
<dbReference type="InterPro" id="IPR000160">
    <property type="entry name" value="GGDEF_dom"/>
</dbReference>
<sequence>MRKQSVMQVAIWYVIPYHLQHVYLLSPIMIAVAAHQECLHTAINIQNDHSPSAFDDAKNKIREIAERAEIEPKAIYFDFIDACHIYRTQSHKTAIDFFAKLLKACVEQNETVLENVIYVNLGRLYGDLGEYQVALEYLTKAQRNEHLFEPSYVMVLKIFLSDIYLKLNDNASAIEYGLQVVNSENTQARPLGMAINHHNIALAQTKLAQFQQADEHLKLAHTLAEEIQSDYALGYNNLARAAWYQAQIKTEDAESCFHTALSFMQKTNVVHTINEVRFEYGEFLAEQKRYEEALSHLEDVSSHIQTQENVHQKLHLHQLLFVCYRELRQNEKAFQQVDIQTALLEELQAKASETKASLISHHMTQNELGQKQQNYLQMQEYMSAVSSIGQMIATCDDIATVLPNILEGIRRILPCEYFSLSMLDIKNDMMHNDYQIDINQVLPGFSYCYSEMTSISAYCCSTRKSVLLNTGIPSEIYYYLPHLASKNITYIPGTETMTFSGIFTPIILGDEVLGCLSLQHRKTYRYEQHHLEVMEQLGHFIAVAINNIKQRRQLELMSKTDGLTGLLNRREFDDVAANYIKLSDQQLSMMMIDIDYFKQYNDTLGHSSGDKLLCNLSSLLTETFDGVGDVFRYGGDEFFTLLQGQALDDACQKALTLARTLEEVNLYHPASKIADRVTLSIGVASCVTSPELSVKDVIQMADKALYQAKDQGRNKVRCLDFRLKPC</sequence>
<comment type="caution">
    <text evidence="4">The sequence shown here is derived from an EMBL/GenBank/DDBJ whole genome shotgun (WGS) entry which is preliminary data.</text>
</comment>
<dbReference type="InterPro" id="IPR050469">
    <property type="entry name" value="Diguanylate_Cyclase"/>
</dbReference>
<dbReference type="CDD" id="cd01949">
    <property type="entry name" value="GGDEF"/>
    <property type="match status" value="1"/>
</dbReference>
<dbReference type="Gene3D" id="3.30.450.40">
    <property type="match status" value="1"/>
</dbReference>
<dbReference type="InterPro" id="IPR011990">
    <property type="entry name" value="TPR-like_helical_dom_sf"/>
</dbReference>
<dbReference type="EC" id="2.7.7.65" evidence="2"/>
<dbReference type="GO" id="GO:0043709">
    <property type="term" value="P:cell adhesion involved in single-species biofilm formation"/>
    <property type="evidence" value="ECO:0007669"/>
    <property type="project" value="TreeGrafter"/>
</dbReference>
<dbReference type="InterPro" id="IPR029787">
    <property type="entry name" value="Nucleotide_cyclase"/>
</dbReference>
<protein>
    <recommendedName>
        <fullName evidence="2">diguanylate cyclase</fullName>
        <ecNumber evidence="2">2.7.7.65</ecNumber>
    </recommendedName>
</protein>
<dbReference type="Pfam" id="PF13185">
    <property type="entry name" value="GAF_2"/>
    <property type="match status" value="1"/>
</dbReference>
<dbReference type="PANTHER" id="PTHR45138">
    <property type="entry name" value="REGULATORY COMPONENTS OF SENSORY TRANSDUCTION SYSTEM"/>
    <property type="match status" value="1"/>
</dbReference>
<evidence type="ECO:0000259" key="3">
    <source>
        <dbReference type="PROSITE" id="PS50887"/>
    </source>
</evidence>
<dbReference type="InterPro" id="IPR019734">
    <property type="entry name" value="TPR_rpt"/>
</dbReference>
<evidence type="ECO:0000256" key="2">
    <source>
        <dbReference type="ARBA" id="ARBA00012528"/>
    </source>
</evidence>
<name>A0A432D1Y1_9VIBR</name>
<reference evidence="4 5" key="1">
    <citation type="submission" date="2018-12" db="EMBL/GenBank/DDBJ databases">
        <title>Vibrio sp. isolated from China Sea.</title>
        <authorList>
            <person name="Li Y."/>
        </authorList>
    </citation>
    <scope>NUCLEOTIDE SEQUENCE [LARGE SCALE GENOMIC DNA]</scope>
    <source>
        <strain evidence="4 5">BEI207</strain>
    </source>
</reference>
<dbReference type="AlphaFoldDB" id="A0A432D1Y1"/>
<dbReference type="FunFam" id="3.30.70.270:FF:000001">
    <property type="entry name" value="Diguanylate cyclase domain protein"/>
    <property type="match status" value="1"/>
</dbReference>
<dbReference type="GO" id="GO:0005886">
    <property type="term" value="C:plasma membrane"/>
    <property type="evidence" value="ECO:0007669"/>
    <property type="project" value="TreeGrafter"/>
</dbReference>
<dbReference type="SUPFAM" id="SSF55073">
    <property type="entry name" value="Nucleotide cyclase"/>
    <property type="match status" value="1"/>
</dbReference>
<dbReference type="PANTHER" id="PTHR45138:SF24">
    <property type="entry name" value="DIGUANYLATE CYCLASE DGCC-RELATED"/>
    <property type="match status" value="1"/>
</dbReference>
<dbReference type="GO" id="GO:1902201">
    <property type="term" value="P:negative regulation of bacterial-type flagellum-dependent cell motility"/>
    <property type="evidence" value="ECO:0007669"/>
    <property type="project" value="TreeGrafter"/>
</dbReference>
<evidence type="ECO:0000313" key="4">
    <source>
        <dbReference type="EMBL" id="RTZ17953.1"/>
    </source>
</evidence>
<dbReference type="NCBIfam" id="TIGR00254">
    <property type="entry name" value="GGDEF"/>
    <property type="match status" value="1"/>
</dbReference>
<keyword evidence="5" id="KW-1185">Reference proteome</keyword>
<dbReference type="Pfam" id="PF00990">
    <property type="entry name" value="GGDEF"/>
    <property type="match status" value="1"/>
</dbReference>
<feature type="domain" description="GGDEF" evidence="3">
    <location>
        <begin position="585"/>
        <end position="721"/>
    </location>
</feature>
<dbReference type="InterPro" id="IPR003018">
    <property type="entry name" value="GAF"/>
</dbReference>
<proteinExistence type="predicted"/>
<dbReference type="GO" id="GO:0052621">
    <property type="term" value="F:diguanylate cyclase activity"/>
    <property type="evidence" value="ECO:0007669"/>
    <property type="project" value="UniProtKB-EC"/>
</dbReference>
<gene>
    <name evidence="4" type="ORF">EJ063_03965</name>
</gene>